<organism evidence="7 8">
    <name type="scientific">Kluyveromyces lactis (strain ATCC 8585 / CBS 2359 / DSM 70799 / NBRC 1267 / NRRL Y-1140 / WM37)</name>
    <name type="common">Yeast</name>
    <name type="synonym">Candida sphaerica</name>
    <dbReference type="NCBI Taxonomy" id="284590"/>
    <lineage>
        <taxon>Eukaryota</taxon>
        <taxon>Fungi</taxon>
        <taxon>Dikarya</taxon>
        <taxon>Ascomycota</taxon>
        <taxon>Saccharomycotina</taxon>
        <taxon>Saccharomycetes</taxon>
        <taxon>Saccharomycetales</taxon>
        <taxon>Saccharomycetaceae</taxon>
        <taxon>Kluyveromyces</taxon>
    </lineage>
</organism>
<dbReference type="GO" id="GO:0006487">
    <property type="term" value="P:protein N-linked glycosylation"/>
    <property type="evidence" value="ECO:0007669"/>
    <property type="project" value="TreeGrafter"/>
</dbReference>
<evidence type="ECO:0000256" key="5">
    <source>
        <dbReference type="ARBA" id="ARBA00022968"/>
    </source>
</evidence>
<dbReference type="Proteomes" id="UP000000598">
    <property type="component" value="Chromosome C"/>
</dbReference>
<dbReference type="InterPro" id="IPR029044">
    <property type="entry name" value="Nucleotide-diphossugar_trans"/>
</dbReference>
<gene>
    <name evidence="7" type="ORF">KLLA0_C17182g</name>
</gene>
<dbReference type="SUPFAM" id="SSF53448">
    <property type="entry name" value="Nucleotide-diphospho-sugar transferases"/>
    <property type="match status" value="1"/>
</dbReference>
<feature type="compositionally biased region" description="Basic and acidic residues" evidence="6">
    <location>
        <begin position="664"/>
        <end position="697"/>
    </location>
</feature>
<dbReference type="EMBL" id="CR382123">
    <property type="protein sequence ID" value="CAH01819.1"/>
    <property type="molecule type" value="Genomic_DNA"/>
</dbReference>
<dbReference type="HOGENOM" id="CLU_388858_0_0_1"/>
<accession>Q6CSX1</accession>
<dbReference type="InterPro" id="IPR002685">
    <property type="entry name" value="Glyco_trans_15"/>
</dbReference>
<dbReference type="GO" id="GO:0016020">
    <property type="term" value="C:membrane"/>
    <property type="evidence" value="ECO:0007669"/>
    <property type="project" value="UniProtKB-SubCell"/>
</dbReference>
<dbReference type="RefSeq" id="XP_452968.1">
    <property type="nucleotide sequence ID" value="XM_452968.1"/>
</dbReference>
<evidence type="ECO:0000256" key="2">
    <source>
        <dbReference type="ARBA" id="ARBA00007677"/>
    </source>
</evidence>
<proteinExistence type="inferred from homology"/>
<evidence type="ECO:0000256" key="4">
    <source>
        <dbReference type="ARBA" id="ARBA00022679"/>
    </source>
</evidence>
<sequence>MAHLKNHPRPVLGGILACILVLVFYEHWTFSRSGDAANGISDAYYNSRYGSGPINFEGKNQNEAFDSTEVQKALEMVQLADLNGVVNNSYRSKNSGTYRFGWGKKSYARAFGSLENFKVKFDSLAGSHSYTKANMVDFWQRINSTSRESGELSQNTEKNINACILIHVRNLNQLSTLKRTMESVESHYNKEYHYPWVIVSHIELFEKKIIMQLRNIASGLIEFVHIKEPLTDQELLTRNSDAEAVTSLLDEFTAKREHRFEYYSKLQQLHIGKYFSDLLDKWELHTKKYSKLYDPYSISFSRLLSSDIFNLDAVTQYDYFVKLEPGTVFDGDVRYDIFERFTSDSNTNVGIVFMDKNLDSKISQSFNETLRSLQEKKNIKLSHYLIDDYNNYNGVIIDTETFLVGKTAFFNTKQYLSFVRFMDEMRLKFNEPWSASEIMTAYFAIVYSEATFKSAWDSEKELTVRKDLMVFDDLAVSDVGMFDSKLKNTLLGEIKPEKYLSTKQSCPISTSDINELLLRNVLNCNCDIDNRFFHSDVDSFTLLSNMTPESESSRVIVNETLFSEFHELMFAQTIKALSNNGADKELFVQFEEYFEAFPERQAKGFADIRVSRLEKEELLKAGQDKRTGDLLAERVKKFKKFIDDKRKNTDKELKELDEKMKTLENELKNEAEKRRKAEKEQKKKEEENQRRIQEEQQRTNQGSNSTIEVL</sequence>
<protein>
    <submittedName>
        <fullName evidence="7">KLLA0C17182p</fullName>
    </submittedName>
</protein>
<keyword evidence="8" id="KW-1185">Reference proteome</keyword>
<evidence type="ECO:0000256" key="6">
    <source>
        <dbReference type="SAM" id="MobiDB-lite"/>
    </source>
</evidence>
<comment type="subcellular location">
    <subcellularLocation>
        <location evidence="1">Membrane</location>
        <topology evidence="1">Single-pass type II membrane protein</topology>
    </subcellularLocation>
</comment>
<dbReference type="GO" id="GO:0006493">
    <property type="term" value="P:protein O-linked glycosylation"/>
    <property type="evidence" value="ECO:0007669"/>
    <property type="project" value="TreeGrafter"/>
</dbReference>
<dbReference type="GO" id="GO:0000026">
    <property type="term" value="F:alpha-1,2-mannosyltransferase activity"/>
    <property type="evidence" value="ECO:0007669"/>
    <property type="project" value="TreeGrafter"/>
</dbReference>
<name>Q6CSX1_KLULA</name>
<reference evidence="7 8" key="1">
    <citation type="journal article" date="2004" name="Nature">
        <title>Genome evolution in yeasts.</title>
        <authorList>
            <consortium name="Genolevures"/>
            <person name="Dujon B."/>
            <person name="Sherman D."/>
            <person name="Fischer G."/>
            <person name="Durrens P."/>
            <person name="Casaregola S."/>
            <person name="Lafontaine I."/>
            <person name="de Montigny J."/>
            <person name="Marck C."/>
            <person name="Neuveglise C."/>
            <person name="Talla E."/>
            <person name="Goffard N."/>
            <person name="Frangeul L."/>
            <person name="Aigle M."/>
            <person name="Anthouard V."/>
            <person name="Babour A."/>
            <person name="Barbe V."/>
            <person name="Barnay S."/>
            <person name="Blanchin S."/>
            <person name="Beckerich J.M."/>
            <person name="Beyne E."/>
            <person name="Bleykasten C."/>
            <person name="Boisrame A."/>
            <person name="Boyer J."/>
            <person name="Cattolico L."/>
            <person name="Confanioleri F."/>
            <person name="de Daruvar A."/>
            <person name="Despons L."/>
            <person name="Fabre E."/>
            <person name="Fairhead C."/>
            <person name="Ferry-Dumazet H."/>
            <person name="Groppi A."/>
            <person name="Hantraye F."/>
            <person name="Hennequin C."/>
            <person name="Jauniaux N."/>
            <person name="Joyet P."/>
            <person name="Kachouri R."/>
            <person name="Kerrest A."/>
            <person name="Koszul R."/>
            <person name="Lemaire M."/>
            <person name="Lesur I."/>
            <person name="Ma L."/>
            <person name="Muller H."/>
            <person name="Nicaud J.M."/>
            <person name="Nikolski M."/>
            <person name="Oztas S."/>
            <person name="Ozier-Kalogeropoulos O."/>
            <person name="Pellenz S."/>
            <person name="Potier S."/>
            <person name="Richard G.F."/>
            <person name="Straub M.L."/>
            <person name="Suleau A."/>
            <person name="Swennene D."/>
            <person name="Tekaia F."/>
            <person name="Wesolowski-Louvel M."/>
            <person name="Westhof E."/>
            <person name="Wirth B."/>
            <person name="Zeniou-Meyer M."/>
            <person name="Zivanovic I."/>
            <person name="Bolotin-Fukuhara M."/>
            <person name="Thierry A."/>
            <person name="Bouchier C."/>
            <person name="Caudron B."/>
            <person name="Scarpelli C."/>
            <person name="Gaillardin C."/>
            <person name="Weissenbach J."/>
            <person name="Wincker P."/>
            <person name="Souciet J.L."/>
        </authorList>
    </citation>
    <scope>NUCLEOTIDE SEQUENCE [LARGE SCALE GENOMIC DNA]</scope>
    <source>
        <strain evidence="8">ATCC 8585 / CBS 2359 / DSM 70799 / NBRC 1267 / NRRL Y-1140 / WM37</strain>
    </source>
</reference>
<dbReference type="PANTHER" id="PTHR31121:SF14">
    <property type="entry name" value="O-GLYCOSIDE ALPHA-1,2-MANNOSYLTRANSFERASE HOMOLOG 6"/>
    <property type="match status" value="1"/>
</dbReference>
<comment type="similarity">
    <text evidence="2">Belongs to the glycosyltransferase 15 family.</text>
</comment>
<evidence type="ECO:0000256" key="3">
    <source>
        <dbReference type="ARBA" id="ARBA00022676"/>
    </source>
</evidence>
<keyword evidence="5" id="KW-0812">Transmembrane</keyword>
<dbReference type="InParanoid" id="Q6CSX1"/>
<dbReference type="GO" id="GO:0000032">
    <property type="term" value="P:cell wall mannoprotein biosynthetic process"/>
    <property type="evidence" value="ECO:0007669"/>
    <property type="project" value="TreeGrafter"/>
</dbReference>
<dbReference type="GO" id="GO:0005794">
    <property type="term" value="C:Golgi apparatus"/>
    <property type="evidence" value="ECO:0007669"/>
    <property type="project" value="TreeGrafter"/>
</dbReference>
<dbReference type="PANTHER" id="PTHR31121">
    <property type="entry name" value="ALPHA-1,2 MANNOSYLTRANSFERASE KTR1"/>
    <property type="match status" value="1"/>
</dbReference>
<dbReference type="AlphaFoldDB" id="Q6CSX1"/>
<dbReference type="KEGG" id="kla:KLLA0_C17182g"/>
<dbReference type="Pfam" id="PF01793">
    <property type="entry name" value="Glyco_transf_15"/>
    <property type="match status" value="2"/>
</dbReference>
<evidence type="ECO:0000256" key="1">
    <source>
        <dbReference type="ARBA" id="ARBA00004606"/>
    </source>
</evidence>
<evidence type="ECO:0000313" key="7">
    <source>
        <dbReference type="EMBL" id="CAH01819.1"/>
    </source>
</evidence>
<keyword evidence="4" id="KW-0808">Transferase</keyword>
<feature type="region of interest" description="Disordered" evidence="6">
    <location>
        <begin position="664"/>
        <end position="710"/>
    </location>
</feature>
<dbReference type="Gene3D" id="3.90.550.10">
    <property type="entry name" value="Spore Coat Polysaccharide Biosynthesis Protein SpsA, Chain A"/>
    <property type="match status" value="1"/>
</dbReference>
<evidence type="ECO:0000313" key="8">
    <source>
        <dbReference type="Proteomes" id="UP000000598"/>
    </source>
</evidence>
<dbReference type="GeneID" id="2892093"/>
<dbReference type="PaxDb" id="284590-Q6CSX1"/>
<keyword evidence="3" id="KW-0328">Glycosyltransferase</keyword>
<keyword evidence="5" id="KW-0735">Signal-anchor</keyword>